<dbReference type="PANTHER" id="PTHR34473">
    <property type="entry name" value="UPF0699 TRANSMEMBRANE PROTEIN YDBS"/>
    <property type="match status" value="1"/>
</dbReference>
<feature type="transmembrane region" description="Helical" evidence="1">
    <location>
        <begin position="21"/>
        <end position="38"/>
    </location>
</feature>
<sequence>MMSKTRYQLHWITALIEVLKTAKEAIIPLVVLLFANGFNDTGKWYLDYLTFMIFGVLMIALFISGIIKWKRFEYWFEEDELRIEYGLFVKKKRYIPFDRIQSLDYTEGILHRPFKLVKVKVETAGGSTSKKAEAELTAITREAANWIEYELTEAKNRKKALPSEDGAFDGEHFIEEEPQAKLVFKMTPKDLILLATTSGGIGIILSGVGVFLSQFAELIPFDRMYEEVSSFIRFGVLLIALIIFLGFVLVWGLSVAMTFLSYYGFTVSLDEQDVVITRGLLEKKRMTVPLNRVQSVRIIENPFRQLFGYATVAIDSAGSGGAEGAKIILFPLVKKKRIQAPLKEIFPELILDEPIKKLPSRGKHFFYRIDFLWMTPVVGALIYFFFPYGLFSLLIIPVIILFGLWQHRSAAFDLNGNQLTMRFRGFSLQTAYLTKKRIQSMKMKRNYFQKRKDVATIAASVKSGMGVFEAQIPHMDETEAERILAWYGKNVNDSTSIVQDEDD</sequence>
<dbReference type="RefSeq" id="WP_381431057.1">
    <property type="nucleotide sequence ID" value="NZ_JBHSNO010000003.1"/>
</dbReference>
<dbReference type="Pfam" id="PF03703">
    <property type="entry name" value="bPH_2"/>
    <property type="match status" value="3"/>
</dbReference>
<evidence type="ECO:0000313" key="3">
    <source>
        <dbReference type="EMBL" id="MFC5588078.1"/>
    </source>
</evidence>
<feature type="domain" description="YdbS-like PH" evidence="2">
    <location>
        <begin position="69"/>
        <end position="145"/>
    </location>
</feature>
<evidence type="ECO:0000256" key="1">
    <source>
        <dbReference type="SAM" id="Phobius"/>
    </source>
</evidence>
<keyword evidence="1" id="KW-0812">Transmembrane</keyword>
<feature type="domain" description="YdbS-like PH" evidence="2">
    <location>
        <begin position="408"/>
        <end position="487"/>
    </location>
</feature>
<dbReference type="InterPro" id="IPR005182">
    <property type="entry name" value="YdbS-like_PH"/>
</dbReference>
<accession>A0ABW0TFW2</accession>
<feature type="transmembrane region" description="Helical" evidence="1">
    <location>
        <begin position="232"/>
        <end position="253"/>
    </location>
</feature>
<feature type="transmembrane region" description="Helical" evidence="1">
    <location>
        <begin position="365"/>
        <end position="382"/>
    </location>
</feature>
<name>A0ABW0TFW2_9BACL</name>
<comment type="caution">
    <text evidence="3">The sequence shown here is derived from an EMBL/GenBank/DDBJ whole genome shotgun (WGS) entry which is preliminary data.</text>
</comment>
<dbReference type="PANTHER" id="PTHR34473:SF2">
    <property type="entry name" value="UPF0699 TRANSMEMBRANE PROTEIN YDBT"/>
    <property type="match status" value="1"/>
</dbReference>
<gene>
    <name evidence="3" type="ORF">ACFPRA_04115</name>
</gene>
<feature type="domain" description="YdbS-like PH" evidence="2">
    <location>
        <begin position="262"/>
        <end position="336"/>
    </location>
</feature>
<organism evidence="3 4">
    <name type="scientific">Sporosarcina soli</name>
    <dbReference type="NCBI Taxonomy" id="334736"/>
    <lineage>
        <taxon>Bacteria</taxon>
        <taxon>Bacillati</taxon>
        <taxon>Bacillota</taxon>
        <taxon>Bacilli</taxon>
        <taxon>Bacillales</taxon>
        <taxon>Caryophanaceae</taxon>
        <taxon>Sporosarcina</taxon>
    </lineage>
</organism>
<reference evidence="4" key="1">
    <citation type="journal article" date="2019" name="Int. J. Syst. Evol. Microbiol.">
        <title>The Global Catalogue of Microorganisms (GCM) 10K type strain sequencing project: providing services to taxonomists for standard genome sequencing and annotation.</title>
        <authorList>
            <consortium name="The Broad Institute Genomics Platform"/>
            <consortium name="The Broad Institute Genome Sequencing Center for Infectious Disease"/>
            <person name="Wu L."/>
            <person name="Ma J."/>
        </authorList>
    </citation>
    <scope>NUCLEOTIDE SEQUENCE [LARGE SCALE GENOMIC DNA]</scope>
    <source>
        <strain evidence="4">CGMCC 4.1434</strain>
    </source>
</reference>
<feature type="transmembrane region" description="Helical" evidence="1">
    <location>
        <begin position="44"/>
        <end position="67"/>
    </location>
</feature>
<evidence type="ECO:0000259" key="2">
    <source>
        <dbReference type="Pfam" id="PF03703"/>
    </source>
</evidence>
<feature type="transmembrane region" description="Helical" evidence="1">
    <location>
        <begin position="191"/>
        <end position="212"/>
    </location>
</feature>
<keyword evidence="1" id="KW-0472">Membrane</keyword>
<dbReference type="PIRSF" id="PIRSF026631">
    <property type="entry name" value="UCP026631"/>
    <property type="match status" value="1"/>
</dbReference>
<keyword evidence="1" id="KW-1133">Transmembrane helix</keyword>
<dbReference type="EMBL" id="JBHSNO010000003">
    <property type="protein sequence ID" value="MFC5588078.1"/>
    <property type="molecule type" value="Genomic_DNA"/>
</dbReference>
<proteinExistence type="predicted"/>
<dbReference type="InterPro" id="IPR014529">
    <property type="entry name" value="UCP026631"/>
</dbReference>
<dbReference type="Proteomes" id="UP001596109">
    <property type="component" value="Unassembled WGS sequence"/>
</dbReference>
<evidence type="ECO:0000313" key="4">
    <source>
        <dbReference type="Proteomes" id="UP001596109"/>
    </source>
</evidence>
<protein>
    <submittedName>
        <fullName evidence="3">PH domain-containing protein</fullName>
    </submittedName>
</protein>
<keyword evidence="4" id="KW-1185">Reference proteome</keyword>